<feature type="non-terminal residue" evidence="1">
    <location>
        <position position="163"/>
    </location>
</feature>
<sequence>MTELRTTPVNPGELFSARVRQYCAERPPHRLQLLEAGCGWGHALDLGNLDVQTTGVDLDLPVLRARTRARTDLDTWHLGDLRDVPMPPRAYDVVHAPYLIERLPNAELVLDRIAAALKPGGLLLVRMRDRDTAYGFLDRNVPGALRRVAARATGGRARRGEVP</sequence>
<dbReference type="Proteomes" id="UP000261811">
    <property type="component" value="Unassembled WGS sequence"/>
</dbReference>
<gene>
    <name evidence="1" type="ORF">DZF91_17365</name>
</gene>
<dbReference type="OrthoDB" id="4738926at2"/>
<dbReference type="InterPro" id="IPR029063">
    <property type="entry name" value="SAM-dependent_MTases_sf"/>
</dbReference>
<dbReference type="RefSeq" id="WP_147341186.1">
    <property type="nucleotide sequence ID" value="NZ_QURH01000289.1"/>
</dbReference>
<reference evidence="1 2" key="1">
    <citation type="submission" date="2018-08" db="EMBL/GenBank/DDBJ databases">
        <title>Actinomadura jelena sp. nov., a novel Actinomycete isolated from soil in Chad.</title>
        <authorList>
            <person name="Shi L."/>
        </authorList>
    </citation>
    <scope>NUCLEOTIDE SEQUENCE [LARGE SCALE GENOMIC DNA]</scope>
    <source>
        <strain evidence="1 2">NEAU-G17</strain>
    </source>
</reference>
<dbReference type="Pfam" id="PF13489">
    <property type="entry name" value="Methyltransf_23"/>
    <property type="match status" value="1"/>
</dbReference>
<keyword evidence="2" id="KW-1185">Reference proteome</keyword>
<accession>A0A372JKM7</accession>
<dbReference type="CDD" id="cd02440">
    <property type="entry name" value="AdoMet_MTases"/>
    <property type="match status" value="1"/>
</dbReference>
<keyword evidence="1" id="KW-0489">Methyltransferase</keyword>
<dbReference type="Gene3D" id="3.40.50.150">
    <property type="entry name" value="Vaccinia Virus protein VP39"/>
    <property type="match status" value="1"/>
</dbReference>
<dbReference type="GO" id="GO:0032259">
    <property type="term" value="P:methylation"/>
    <property type="evidence" value="ECO:0007669"/>
    <property type="project" value="UniProtKB-KW"/>
</dbReference>
<dbReference type="GO" id="GO:0008168">
    <property type="term" value="F:methyltransferase activity"/>
    <property type="evidence" value="ECO:0007669"/>
    <property type="project" value="UniProtKB-KW"/>
</dbReference>
<protein>
    <submittedName>
        <fullName evidence="1">Class I SAM-dependent methyltransferase</fullName>
    </submittedName>
</protein>
<comment type="caution">
    <text evidence="1">The sequence shown here is derived from an EMBL/GenBank/DDBJ whole genome shotgun (WGS) entry which is preliminary data.</text>
</comment>
<dbReference type="SUPFAM" id="SSF53335">
    <property type="entry name" value="S-adenosyl-L-methionine-dependent methyltransferases"/>
    <property type="match status" value="1"/>
</dbReference>
<proteinExistence type="predicted"/>
<evidence type="ECO:0000313" key="1">
    <source>
        <dbReference type="EMBL" id="RFU40394.1"/>
    </source>
</evidence>
<name>A0A372JKM7_9ACTN</name>
<evidence type="ECO:0000313" key="2">
    <source>
        <dbReference type="Proteomes" id="UP000261811"/>
    </source>
</evidence>
<dbReference type="AlphaFoldDB" id="A0A372JKM7"/>
<organism evidence="1 2">
    <name type="scientific">Actinomadura logoneensis</name>
    <dbReference type="NCBI Taxonomy" id="2293572"/>
    <lineage>
        <taxon>Bacteria</taxon>
        <taxon>Bacillati</taxon>
        <taxon>Actinomycetota</taxon>
        <taxon>Actinomycetes</taxon>
        <taxon>Streptosporangiales</taxon>
        <taxon>Thermomonosporaceae</taxon>
        <taxon>Actinomadura</taxon>
    </lineage>
</organism>
<dbReference type="EMBL" id="QURH01000289">
    <property type="protein sequence ID" value="RFU40394.1"/>
    <property type="molecule type" value="Genomic_DNA"/>
</dbReference>
<keyword evidence="1" id="KW-0808">Transferase</keyword>